<dbReference type="SMART" id="SM00164">
    <property type="entry name" value="TBC"/>
    <property type="match status" value="1"/>
</dbReference>
<dbReference type="Gene3D" id="1.10.472.80">
    <property type="entry name" value="Ypt/Rab-GAP domain of gyp1p, domain 3"/>
    <property type="match status" value="1"/>
</dbReference>
<dbReference type="Proteomes" id="UP000515204">
    <property type="component" value="Unplaced"/>
</dbReference>
<evidence type="ECO:0000256" key="4">
    <source>
        <dbReference type="SAM" id="Coils"/>
    </source>
</evidence>
<dbReference type="Gene3D" id="1.10.10.750">
    <property type="entry name" value="Ypt/Rab-GAP domain of gyp1p, domain 1"/>
    <property type="match status" value="1"/>
</dbReference>
<evidence type="ECO:0000313" key="9">
    <source>
        <dbReference type="RefSeq" id="XP_014477929.1"/>
    </source>
</evidence>
<sequence length="899" mass="102961">MKAVSVLETDHVTPSRRPSNRIALIAPSPLHPRSVSLPFRGQSVAQDGINASVNGQLGLSRYGPQVMSVLCLCTSNIHQSTRNVTQTGKILPSPPLDTLCEQRLTPSQEIPTDELALLAKLEEANRLIESDAKSLNSLQSNHSRKGSDTSQVSVASGGSGGNGDAAPGRPNPADVEENTWTLWGHIVADWEYHWKKRKDSVKELVRQGIPHHFRGIVWQLLSGAHDSPVKKQFAEYIKATSACERIIRRDIARTYPEHDFFKEKDGLGQESLFNVMKAYSLHDREVGYCQGSGFIVGLLLLQQMPEEEAFAVLVALMQEYRLRDMYKPSMAELGVCMYQLEHLVADTHPELHAHFTVHGFHTSMYASSWFLTLFTTALRLPVACRIFDVFLSEGMEIIFKVALAMLHLGKEDLLSLDMEGMLKFFQKQLPGRAEKDPDGLMNLAYGMKIHPKRMKKLEKDYTILKMKEQEQMVEIRRLRAENKLLRQRTELLEAESSELADRLVKGQVSRAEEEETAFVVQRELAALRHKHLETSHRLEQAREEVRSLSLVLEQNAVSRESSLDEILTRQEALALQEDMIQLLQDELVRVRLHDAENDALIKELRGRIQELEQDKKTLRESTPDNSVAHLQEELIAVKLREAEANLSLKDLRQRVLDLSAAWQRHLQDHRSAHLTAAADSTPKKLIFWENRSYDVQKLEEDIMSSRMREMEALAEVKELRLKVMELETQVQVATNQLRRQDEVGKVLKEELEAALAREKDLVVKLKEQQYKYSDLESKMKDEAMMARIRDAEHAQQVAELTQKISLLELKNEEMHAEGELRNNLDDSEKVRELQDKVAELKAEFPTPITSPETEPWRWLEESRDFIEFLAHSSSSLCDHVRQRNKIAIRNVNWHDRFNF</sequence>
<dbReference type="OrthoDB" id="295078at2759"/>
<proteinExistence type="predicted"/>
<organism evidence="7 9">
    <name type="scientific">Dinoponera quadriceps</name>
    <name type="common">South American ant</name>
    <dbReference type="NCBI Taxonomy" id="609295"/>
    <lineage>
        <taxon>Eukaryota</taxon>
        <taxon>Metazoa</taxon>
        <taxon>Ecdysozoa</taxon>
        <taxon>Arthropoda</taxon>
        <taxon>Hexapoda</taxon>
        <taxon>Insecta</taxon>
        <taxon>Pterygota</taxon>
        <taxon>Neoptera</taxon>
        <taxon>Endopterygota</taxon>
        <taxon>Hymenoptera</taxon>
        <taxon>Apocrita</taxon>
        <taxon>Aculeata</taxon>
        <taxon>Formicoidea</taxon>
        <taxon>Formicidae</taxon>
        <taxon>Ponerinae</taxon>
        <taxon>Ponerini</taxon>
        <taxon>Dinoponera</taxon>
    </lineage>
</organism>
<feature type="coiled-coil region" evidence="4">
    <location>
        <begin position="707"/>
        <end position="768"/>
    </location>
</feature>
<feature type="coiled-coil region" evidence="4">
    <location>
        <begin position="797"/>
        <end position="843"/>
    </location>
</feature>
<feature type="domain" description="Rab-GAP TBC" evidence="6">
    <location>
        <begin position="208"/>
        <end position="394"/>
    </location>
</feature>
<dbReference type="SUPFAM" id="SSF47923">
    <property type="entry name" value="Ypt/Rab-GAP domain of gyp1p"/>
    <property type="match status" value="2"/>
</dbReference>
<evidence type="ECO:0000256" key="3">
    <source>
        <dbReference type="ARBA" id="ARBA00023054"/>
    </source>
</evidence>
<dbReference type="FunFam" id="1.10.472.80:FF:000002">
    <property type="entry name" value="Ecotropic viral integration site 5"/>
    <property type="match status" value="1"/>
</dbReference>
<dbReference type="KEGG" id="dqu:106746176"/>
<keyword evidence="2" id="KW-0597">Phosphoprotein</keyword>
<name>A0A6P3XIY0_DINQU</name>
<dbReference type="PROSITE" id="PS50086">
    <property type="entry name" value="TBC_RABGAP"/>
    <property type="match status" value="1"/>
</dbReference>
<dbReference type="PANTHER" id="PTHR47219">
    <property type="entry name" value="RAB GTPASE-ACTIVATING PROTEIN 1-LIKE"/>
    <property type="match status" value="1"/>
</dbReference>
<keyword evidence="7" id="KW-1185">Reference proteome</keyword>
<evidence type="ECO:0000256" key="5">
    <source>
        <dbReference type="SAM" id="MobiDB-lite"/>
    </source>
</evidence>
<dbReference type="GO" id="GO:0031267">
    <property type="term" value="F:small GTPase binding"/>
    <property type="evidence" value="ECO:0007669"/>
    <property type="project" value="UniProtKB-ARBA"/>
</dbReference>
<dbReference type="FunFam" id="1.10.10.750:FF:000003">
    <property type="entry name" value="GTPase activating protein (Evi5)"/>
    <property type="match status" value="1"/>
</dbReference>
<protein>
    <submittedName>
        <fullName evidence="8 9">Ecotropic viral integration site 5 ortholog isoform X1</fullName>
    </submittedName>
</protein>
<dbReference type="GeneID" id="106746176"/>
<dbReference type="PANTHER" id="PTHR47219:SF22">
    <property type="entry name" value="RAB-GAP TBC DOMAIN-CONTAINING PROTEIN"/>
    <property type="match status" value="1"/>
</dbReference>
<keyword evidence="3 4" id="KW-0175">Coiled coil</keyword>
<gene>
    <name evidence="8 9" type="primary">LOC106746176</name>
</gene>
<dbReference type="GO" id="GO:0005096">
    <property type="term" value="F:GTPase activator activity"/>
    <property type="evidence" value="ECO:0007669"/>
    <property type="project" value="UniProtKB-KW"/>
</dbReference>
<feature type="region of interest" description="Disordered" evidence="5">
    <location>
        <begin position="137"/>
        <end position="175"/>
    </location>
</feature>
<evidence type="ECO:0000259" key="6">
    <source>
        <dbReference type="PROSITE" id="PS50086"/>
    </source>
</evidence>
<dbReference type="FunFam" id="1.10.8.270:FF:000003">
    <property type="entry name" value="Ecotropic viral integration site 5"/>
    <property type="match status" value="1"/>
</dbReference>
<keyword evidence="1" id="KW-0343">GTPase activation</keyword>
<evidence type="ECO:0000313" key="8">
    <source>
        <dbReference type="RefSeq" id="XP_014477919.1"/>
    </source>
</evidence>
<dbReference type="CTD" id="7813"/>
<evidence type="ECO:0000313" key="7">
    <source>
        <dbReference type="Proteomes" id="UP000515204"/>
    </source>
</evidence>
<dbReference type="InterPro" id="IPR035969">
    <property type="entry name" value="Rab-GAP_TBC_sf"/>
</dbReference>
<dbReference type="InterPro" id="IPR050302">
    <property type="entry name" value="Rab_GAP_TBC_domain"/>
</dbReference>
<feature type="coiled-coil region" evidence="4">
    <location>
        <begin position="468"/>
        <end position="495"/>
    </location>
</feature>
<evidence type="ECO:0000256" key="2">
    <source>
        <dbReference type="ARBA" id="ARBA00022553"/>
    </source>
</evidence>
<dbReference type="Pfam" id="PF00566">
    <property type="entry name" value="RabGAP-TBC"/>
    <property type="match status" value="1"/>
</dbReference>
<dbReference type="RefSeq" id="XP_014477929.1">
    <property type="nucleotide sequence ID" value="XM_014622443.1"/>
</dbReference>
<accession>A0A6P3XIY0</accession>
<dbReference type="AlphaFoldDB" id="A0A6P3XIY0"/>
<evidence type="ECO:0000256" key="1">
    <source>
        <dbReference type="ARBA" id="ARBA00022468"/>
    </source>
</evidence>
<dbReference type="InterPro" id="IPR000195">
    <property type="entry name" value="Rab-GAP-TBC_dom"/>
</dbReference>
<dbReference type="RefSeq" id="XP_014477919.1">
    <property type="nucleotide sequence ID" value="XM_014622433.1"/>
</dbReference>
<dbReference type="Gene3D" id="1.10.8.270">
    <property type="entry name" value="putative rabgap domain of human tbc1 domain family member 14 like domains"/>
    <property type="match status" value="1"/>
</dbReference>
<reference evidence="8 9" key="1">
    <citation type="submission" date="2025-04" db="UniProtKB">
        <authorList>
            <consortium name="RefSeq"/>
        </authorList>
    </citation>
    <scope>IDENTIFICATION</scope>
</reference>